<dbReference type="SUPFAM" id="SSF53335">
    <property type="entry name" value="S-adenosyl-L-methionine-dependent methyltransferases"/>
    <property type="match status" value="1"/>
</dbReference>
<dbReference type="OrthoDB" id="10017101at2759"/>
<dbReference type="Gene3D" id="3.40.50.150">
    <property type="entry name" value="Vaccinia Virus protein VP39"/>
    <property type="match status" value="1"/>
</dbReference>
<keyword evidence="1" id="KW-0812">Transmembrane</keyword>
<dbReference type="GO" id="GO:0008757">
    <property type="term" value="F:S-adenosylmethionine-dependent methyltransferase activity"/>
    <property type="evidence" value="ECO:0007669"/>
    <property type="project" value="InterPro"/>
</dbReference>
<evidence type="ECO:0000256" key="1">
    <source>
        <dbReference type="SAM" id="Phobius"/>
    </source>
</evidence>
<gene>
    <name evidence="3" type="ORF">KIPB_004954</name>
</gene>
<protein>
    <recommendedName>
        <fullName evidence="2">Methyltransferase type 11 domain-containing protein</fullName>
    </recommendedName>
</protein>
<proteinExistence type="predicted"/>
<reference evidence="3 4" key="1">
    <citation type="journal article" date="2018" name="PLoS ONE">
        <title>The draft genome of Kipferlia bialata reveals reductive genome evolution in fornicate parasites.</title>
        <authorList>
            <person name="Tanifuji G."/>
            <person name="Takabayashi S."/>
            <person name="Kume K."/>
            <person name="Takagi M."/>
            <person name="Nakayama T."/>
            <person name="Kamikawa R."/>
            <person name="Inagaki Y."/>
            <person name="Hashimoto T."/>
        </authorList>
    </citation>
    <scope>NUCLEOTIDE SEQUENCE [LARGE SCALE GENOMIC DNA]</scope>
    <source>
        <strain evidence="3">NY0173</strain>
    </source>
</reference>
<dbReference type="InterPro" id="IPR029063">
    <property type="entry name" value="SAM-dependent_MTases_sf"/>
</dbReference>
<feature type="domain" description="Methyltransferase type 11" evidence="2">
    <location>
        <begin position="53"/>
        <end position="117"/>
    </location>
</feature>
<comment type="caution">
    <text evidence="3">The sequence shown here is derived from an EMBL/GenBank/DDBJ whole genome shotgun (WGS) entry which is preliminary data.</text>
</comment>
<accession>A0A9K3CUL2</accession>
<keyword evidence="1" id="KW-0472">Membrane</keyword>
<dbReference type="Pfam" id="PF08241">
    <property type="entry name" value="Methyltransf_11"/>
    <property type="match status" value="1"/>
</dbReference>
<dbReference type="EMBL" id="BDIP01001109">
    <property type="protein sequence ID" value="GIQ83604.1"/>
    <property type="molecule type" value="Genomic_DNA"/>
</dbReference>
<name>A0A9K3CUL2_9EUKA</name>
<dbReference type="Proteomes" id="UP000265618">
    <property type="component" value="Unassembled WGS sequence"/>
</dbReference>
<dbReference type="InterPro" id="IPR013216">
    <property type="entry name" value="Methyltransf_11"/>
</dbReference>
<evidence type="ECO:0000259" key="2">
    <source>
        <dbReference type="Pfam" id="PF08241"/>
    </source>
</evidence>
<keyword evidence="4" id="KW-1185">Reference proteome</keyword>
<organism evidence="3 4">
    <name type="scientific">Kipferlia bialata</name>
    <dbReference type="NCBI Taxonomy" id="797122"/>
    <lineage>
        <taxon>Eukaryota</taxon>
        <taxon>Metamonada</taxon>
        <taxon>Carpediemonas-like organisms</taxon>
        <taxon>Kipferlia</taxon>
    </lineage>
</organism>
<evidence type="ECO:0000313" key="3">
    <source>
        <dbReference type="EMBL" id="GIQ83604.1"/>
    </source>
</evidence>
<feature type="transmembrane region" description="Helical" evidence="1">
    <location>
        <begin position="196"/>
        <end position="217"/>
    </location>
</feature>
<dbReference type="AlphaFoldDB" id="A0A9K3CUL2"/>
<evidence type="ECO:0000313" key="4">
    <source>
        <dbReference type="Proteomes" id="UP000265618"/>
    </source>
</evidence>
<sequence>MGCGRGMMLCRVGQWLTETQRSQGLTPPSPCVVGADIFSGLIQTGNGASATLENAARVGIADNTEVHAMSITDMTFPEKSFDIITINQCLTYLKDSDAHPLHRYWMKFLRPGGSLYVYDAAMPLFKYFLLGKKGASPITDRCMSKYTLPFPFVFPAAHYVRITRPLESSSDDSPVPKMSYALPDESVSRCNAKGKAVGGMILGLLSTAVIVLGLGIAPPMATGLFGLQSLFSK</sequence>
<keyword evidence="1" id="KW-1133">Transmembrane helix</keyword>